<feature type="region of interest" description="Disordered" evidence="15">
    <location>
        <begin position="106"/>
        <end position="130"/>
    </location>
</feature>
<keyword evidence="9 14" id="KW-0378">Hydrolase</keyword>
<keyword evidence="4 14" id="KW-0540">Nuclease</keyword>
<evidence type="ECO:0000256" key="12">
    <source>
        <dbReference type="ARBA" id="ARBA00023054"/>
    </source>
</evidence>
<comment type="subcellular location">
    <subcellularLocation>
        <location evidence="1">Cytoplasm</location>
    </subcellularLocation>
</comment>
<feature type="repeat" description="ANK" evidence="13">
    <location>
        <begin position="512"/>
        <end position="544"/>
    </location>
</feature>
<evidence type="ECO:0000256" key="5">
    <source>
        <dbReference type="ARBA" id="ARBA00022723"/>
    </source>
</evidence>
<evidence type="ECO:0000313" key="17">
    <source>
        <dbReference type="EMBL" id="CAH2095962.1"/>
    </source>
</evidence>
<keyword evidence="12" id="KW-0175">Coiled coil</keyword>
<sequence length="673" mass="76144">MSIKTEIVKPKNLRIFEADEFERLLQGLQVAACMLTESHQVVDEASVLKRLRALTINGASDGNCCSCCGVGPFESRAQQTAHYKQHWHTHNLKRKLFGKAPLTLGQYNSRQDDSSVTGSDSETEDSATNPESDLFAAATRHCKAFFTNKKKQVFCIYRCILHHKKEELSTDGEGIAWVERCQRLTIPGFQRWAILMVSGGHFAGAIFSGGIAVVHKTFHSYVTRRGQGQAQISRDQHGNAPRSAGASLRRYNQAQFLEHIQEIISRWAEDLKGCSLVLYRAVGSTNQAALFGKNSPLSRDDLRVRALPFPTRKPTYKEVKRVHETVASIEVYDTMELFQKALIASTSKTTTKNNSETTVDRTKKTPKSSNKVIDRAKSRERVPRELPTQIMSSEDEGPCFIDSETPVGWIKTLSEQCTNGVISNSRKDLLHHSFGDSDSSQNEEKTELKKDHVKKKKKKKPDDNKQNKKISANVKKMWKMILDKELTSLETILEEFESNELEAACNTQDPTDGNTALHKAAIAAKPDMVTQLLVAGGDPCVRNHLLQTPYVAAHAHSRPAFRFFQASHPDKYNYNESQIPGPLTQEQFEQEKEKKAQQKRAKRQREKEKQAEKNKVNKFLQMTDHEKVKADVPKCFLCGTNLPKQPFQYNDYKFCTITCLQNHRNLRPLHKSA</sequence>
<name>A0AAU9UDS8_EUPED</name>
<evidence type="ECO:0000256" key="14">
    <source>
        <dbReference type="PROSITE-ProRule" id="PRU01389"/>
    </source>
</evidence>
<feature type="region of interest" description="Disordered" evidence="15">
    <location>
        <begin position="587"/>
        <end position="613"/>
    </location>
</feature>
<keyword evidence="10" id="KW-0862">Zinc</keyword>
<keyword evidence="11 13" id="KW-0040">ANK repeat</keyword>
<feature type="active site" evidence="14">
    <location>
        <position position="231"/>
    </location>
</feature>
<dbReference type="PROSITE" id="PS50297">
    <property type="entry name" value="ANK_REP_REGION"/>
    <property type="match status" value="1"/>
</dbReference>
<keyword evidence="8" id="KW-0863">Zinc-finger</keyword>
<evidence type="ECO:0000313" key="18">
    <source>
        <dbReference type="Proteomes" id="UP001153954"/>
    </source>
</evidence>
<dbReference type="AlphaFoldDB" id="A0AAU9UDS8"/>
<evidence type="ECO:0000259" key="16">
    <source>
        <dbReference type="PROSITE" id="PS52044"/>
    </source>
</evidence>
<reference evidence="17" key="1">
    <citation type="submission" date="2022-03" db="EMBL/GenBank/DDBJ databases">
        <authorList>
            <person name="Tunstrom K."/>
        </authorList>
    </citation>
    <scope>NUCLEOTIDE SEQUENCE</scope>
</reference>
<feature type="region of interest" description="Disordered" evidence="15">
    <location>
        <begin position="348"/>
        <end position="397"/>
    </location>
</feature>
<protein>
    <recommendedName>
        <fullName evidence="16">VLRF1 domain-containing protein</fullName>
    </recommendedName>
</protein>
<keyword evidence="6" id="KW-0677">Repeat</keyword>
<evidence type="ECO:0000256" key="15">
    <source>
        <dbReference type="SAM" id="MobiDB-lite"/>
    </source>
</evidence>
<proteinExistence type="inferred from homology"/>
<keyword evidence="18" id="KW-1185">Reference proteome</keyword>
<comment type="caution">
    <text evidence="17">The sequence shown here is derived from an EMBL/GenBank/DDBJ whole genome shotgun (WGS) entry which is preliminary data.</text>
</comment>
<dbReference type="InterPro" id="IPR041540">
    <property type="entry name" value="VATC"/>
</dbReference>
<keyword evidence="7 14" id="KW-0255">Endonuclease</keyword>
<dbReference type="InterPro" id="IPR041175">
    <property type="entry name" value="VLRF1/Vms1"/>
</dbReference>
<comment type="domain">
    <text evidence="14">The VLRF1 domain mediates binding to the 60S ribosomal subunit.</text>
</comment>
<evidence type="ECO:0000256" key="9">
    <source>
        <dbReference type="ARBA" id="ARBA00022801"/>
    </source>
</evidence>
<dbReference type="GO" id="GO:0016787">
    <property type="term" value="F:hydrolase activity"/>
    <property type="evidence" value="ECO:0007669"/>
    <property type="project" value="UniProtKB-KW"/>
</dbReference>
<dbReference type="GO" id="GO:0004519">
    <property type="term" value="F:endonuclease activity"/>
    <property type="evidence" value="ECO:0007669"/>
    <property type="project" value="UniProtKB-KW"/>
</dbReference>
<dbReference type="PROSITE" id="PS52044">
    <property type="entry name" value="VLRF1"/>
    <property type="match status" value="1"/>
</dbReference>
<gene>
    <name evidence="17" type="ORF">EEDITHA_LOCUS11352</name>
</gene>
<dbReference type="SUPFAM" id="SSF48403">
    <property type="entry name" value="Ankyrin repeat"/>
    <property type="match status" value="1"/>
</dbReference>
<dbReference type="GO" id="GO:0036503">
    <property type="term" value="P:ERAD pathway"/>
    <property type="evidence" value="ECO:0007669"/>
    <property type="project" value="TreeGrafter"/>
</dbReference>
<dbReference type="InterPro" id="IPR002110">
    <property type="entry name" value="Ankyrin_rpt"/>
</dbReference>
<feature type="domain" description="VLRF1" evidence="16">
    <location>
        <begin position="188"/>
        <end position="329"/>
    </location>
</feature>
<dbReference type="Gene3D" id="1.25.40.20">
    <property type="entry name" value="Ankyrin repeat-containing domain"/>
    <property type="match status" value="1"/>
</dbReference>
<evidence type="ECO:0000256" key="8">
    <source>
        <dbReference type="ARBA" id="ARBA00022771"/>
    </source>
</evidence>
<feature type="region of interest" description="Disordered" evidence="15">
    <location>
        <begin position="432"/>
        <end position="470"/>
    </location>
</feature>
<evidence type="ECO:0000256" key="6">
    <source>
        <dbReference type="ARBA" id="ARBA00022737"/>
    </source>
</evidence>
<accession>A0AAU9UDS8</accession>
<evidence type="ECO:0000256" key="10">
    <source>
        <dbReference type="ARBA" id="ARBA00022833"/>
    </source>
</evidence>
<dbReference type="GO" id="GO:0005737">
    <property type="term" value="C:cytoplasm"/>
    <property type="evidence" value="ECO:0007669"/>
    <property type="project" value="UniProtKB-SubCell"/>
</dbReference>
<dbReference type="InterPro" id="IPR036770">
    <property type="entry name" value="Ankyrin_rpt-contain_sf"/>
</dbReference>
<dbReference type="PROSITE" id="PS50088">
    <property type="entry name" value="ANK_REPEAT"/>
    <property type="match status" value="1"/>
</dbReference>
<dbReference type="PANTHER" id="PTHR16036">
    <property type="entry name" value="ANKYRIN REPEAT AND ZINC FINGER DOMAIN-CONTAINING PROTEIN 1"/>
    <property type="match status" value="1"/>
</dbReference>
<evidence type="ECO:0000256" key="1">
    <source>
        <dbReference type="ARBA" id="ARBA00004496"/>
    </source>
</evidence>
<dbReference type="EMBL" id="CAKOGL010000016">
    <property type="protein sequence ID" value="CAH2095962.1"/>
    <property type="molecule type" value="Genomic_DNA"/>
</dbReference>
<dbReference type="Pfam" id="PF00023">
    <property type="entry name" value="Ank"/>
    <property type="match status" value="1"/>
</dbReference>
<dbReference type="Pfam" id="PF18716">
    <property type="entry name" value="VATC"/>
    <property type="match status" value="1"/>
</dbReference>
<keyword evidence="5" id="KW-0479">Metal-binding</keyword>
<dbReference type="GO" id="GO:0008270">
    <property type="term" value="F:zinc ion binding"/>
    <property type="evidence" value="ECO:0007669"/>
    <property type="project" value="UniProtKB-KW"/>
</dbReference>
<evidence type="ECO:0000256" key="13">
    <source>
        <dbReference type="PROSITE-ProRule" id="PRU00023"/>
    </source>
</evidence>
<feature type="compositionally biased region" description="Basic and acidic residues" evidence="15">
    <location>
        <begin position="372"/>
        <end position="384"/>
    </location>
</feature>
<dbReference type="InterPro" id="IPR047139">
    <property type="entry name" value="ANKZ1/VMS1"/>
</dbReference>
<dbReference type="Proteomes" id="UP001153954">
    <property type="component" value="Unassembled WGS sequence"/>
</dbReference>
<evidence type="ECO:0000256" key="3">
    <source>
        <dbReference type="ARBA" id="ARBA00022490"/>
    </source>
</evidence>
<dbReference type="PANTHER" id="PTHR16036:SF2">
    <property type="entry name" value="TRNA ENDONUCLEASE ANKZF1"/>
    <property type="match status" value="1"/>
</dbReference>
<organism evidence="17 18">
    <name type="scientific">Euphydryas editha</name>
    <name type="common">Edith's checkerspot</name>
    <dbReference type="NCBI Taxonomy" id="104508"/>
    <lineage>
        <taxon>Eukaryota</taxon>
        <taxon>Metazoa</taxon>
        <taxon>Ecdysozoa</taxon>
        <taxon>Arthropoda</taxon>
        <taxon>Hexapoda</taxon>
        <taxon>Insecta</taxon>
        <taxon>Pterygota</taxon>
        <taxon>Neoptera</taxon>
        <taxon>Endopterygota</taxon>
        <taxon>Lepidoptera</taxon>
        <taxon>Glossata</taxon>
        <taxon>Ditrysia</taxon>
        <taxon>Papilionoidea</taxon>
        <taxon>Nymphalidae</taxon>
        <taxon>Nymphalinae</taxon>
        <taxon>Euphydryas</taxon>
    </lineage>
</organism>
<evidence type="ECO:0000256" key="11">
    <source>
        <dbReference type="ARBA" id="ARBA00023043"/>
    </source>
</evidence>
<comment type="similarity">
    <text evidence="2 14">Belongs to the ANKZF1/VMS1 family.</text>
</comment>
<dbReference type="Pfam" id="PF18826">
    <property type="entry name" value="bVLRF1"/>
    <property type="match status" value="1"/>
</dbReference>
<evidence type="ECO:0000256" key="7">
    <source>
        <dbReference type="ARBA" id="ARBA00022759"/>
    </source>
</evidence>
<keyword evidence="3 14" id="KW-0963">Cytoplasm</keyword>
<evidence type="ECO:0000256" key="4">
    <source>
        <dbReference type="ARBA" id="ARBA00022722"/>
    </source>
</evidence>
<evidence type="ECO:0000256" key="2">
    <source>
        <dbReference type="ARBA" id="ARBA00009262"/>
    </source>
</evidence>
<feature type="compositionally biased region" description="Low complexity" evidence="15">
    <location>
        <begin position="348"/>
        <end position="357"/>
    </location>
</feature>